<dbReference type="OrthoDB" id="359154at2759"/>
<dbReference type="HAMAP" id="MF_01326_B">
    <property type="entry name" value="Ribosomal_uL24_B"/>
    <property type="match status" value="1"/>
</dbReference>
<sequence length="297" mass="30821">MFKTDRWRICRDDLVYILSGPDKGKTGKVLEVLKDTRIPQVIVEGRNLRKKKVKTGAGPEDFFVVTMEAPLHYSQVQLVDPQTGKPMRVIFAYTADGSKVRSRKVPNPSTADIIATPAEDDADPRAGLVGPKDTSASLARQATYTPSAGFPFRVRNLERIWAQLQPDADPHGRDEEAPGGAGTSDGGPEGGRSGAHVIDAEVAEGPAAREGARAFGTGGGAASPAAAGPPGAGVRALSTCSGACAGRGELGLGLAGDVVERLRAGQRPSAAAVRLPSGAGFAAAGLLCSSRFGIWVR</sequence>
<organism evidence="7 8">
    <name type="scientific">Chlamydomonas incerta</name>
    <dbReference type="NCBI Taxonomy" id="51695"/>
    <lineage>
        <taxon>Eukaryota</taxon>
        <taxon>Viridiplantae</taxon>
        <taxon>Chlorophyta</taxon>
        <taxon>core chlorophytes</taxon>
        <taxon>Chlorophyceae</taxon>
        <taxon>CS clade</taxon>
        <taxon>Chlamydomonadales</taxon>
        <taxon>Chlamydomonadaceae</taxon>
        <taxon>Chlamydomonas</taxon>
    </lineage>
</organism>
<dbReference type="PROSITE" id="PS01108">
    <property type="entry name" value="RIBOSOMAL_L24"/>
    <property type="match status" value="1"/>
</dbReference>
<evidence type="ECO:0000313" key="8">
    <source>
        <dbReference type="Proteomes" id="UP000650467"/>
    </source>
</evidence>
<protein>
    <recommendedName>
        <fullName evidence="6">KOW domain-containing protein</fullName>
    </recommendedName>
</protein>
<feature type="compositionally biased region" description="Gly residues" evidence="5">
    <location>
        <begin position="179"/>
        <end position="193"/>
    </location>
</feature>
<feature type="domain" description="KOW" evidence="6">
    <location>
        <begin position="8"/>
        <end position="35"/>
    </location>
</feature>
<dbReference type="InterPro" id="IPR005824">
    <property type="entry name" value="KOW"/>
</dbReference>
<keyword evidence="8" id="KW-1185">Reference proteome</keyword>
<evidence type="ECO:0000256" key="2">
    <source>
        <dbReference type="ARBA" id="ARBA00022980"/>
    </source>
</evidence>
<dbReference type="GO" id="GO:0003723">
    <property type="term" value="F:RNA binding"/>
    <property type="evidence" value="ECO:0007669"/>
    <property type="project" value="InterPro"/>
</dbReference>
<feature type="region of interest" description="Disordered" evidence="5">
    <location>
        <begin position="167"/>
        <end position="194"/>
    </location>
</feature>
<evidence type="ECO:0000256" key="5">
    <source>
        <dbReference type="SAM" id="MobiDB-lite"/>
    </source>
</evidence>
<dbReference type="SUPFAM" id="SSF50104">
    <property type="entry name" value="Translation proteins SH3-like domain"/>
    <property type="match status" value="1"/>
</dbReference>
<evidence type="ECO:0000313" key="7">
    <source>
        <dbReference type="EMBL" id="KAG2440757.1"/>
    </source>
</evidence>
<dbReference type="Pfam" id="PF00467">
    <property type="entry name" value="KOW"/>
    <property type="match status" value="1"/>
</dbReference>
<dbReference type="InterPro" id="IPR005825">
    <property type="entry name" value="Ribosomal_uL24_CS"/>
</dbReference>
<dbReference type="GO" id="GO:0006412">
    <property type="term" value="P:translation"/>
    <property type="evidence" value="ECO:0007669"/>
    <property type="project" value="InterPro"/>
</dbReference>
<evidence type="ECO:0000256" key="1">
    <source>
        <dbReference type="ARBA" id="ARBA00010618"/>
    </source>
</evidence>
<dbReference type="SMART" id="SM00739">
    <property type="entry name" value="KOW"/>
    <property type="match status" value="1"/>
</dbReference>
<dbReference type="PANTHER" id="PTHR12903">
    <property type="entry name" value="MITOCHONDRIAL RIBOSOMAL PROTEIN L24"/>
    <property type="match status" value="1"/>
</dbReference>
<name>A0A835W4Y4_CHLIN</name>
<reference evidence="7" key="1">
    <citation type="journal article" date="2020" name="bioRxiv">
        <title>Comparative genomics of Chlamydomonas.</title>
        <authorList>
            <person name="Craig R.J."/>
            <person name="Hasan A.R."/>
            <person name="Ness R.W."/>
            <person name="Keightley P.D."/>
        </authorList>
    </citation>
    <scope>NUCLEOTIDE SEQUENCE</scope>
    <source>
        <strain evidence="7">SAG 7.73</strain>
    </source>
</reference>
<dbReference type="Gene3D" id="2.30.30.30">
    <property type="match status" value="1"/>
</dbReference>
<dbReference type="InterPro" id="IPR057264">
    <property type="entry name" value="Ribosomal_uL24_C"/>
</dbReference>
<dbReference type="GO" id="GO:0003735">
    <property type="term" value="F:structural constituent of ribosome"/>
    <property type="evidence" value="ECO:0007669"/>
    <property type="project" value="InterPro"/>
</dbReference>
<evidence type="ECO:0000256" key="3">
    <source>
        <dbReference type="ARBA" id="ARBA00023274"/>
    </source>
</evidence>
<keyword evidence="3 4" id="KW-0687">Ribonucleoprotein</keyword>
<dbReference type="AlphaFoldDB" id="A0A835W4Y4"/>
<feature type="compositionally biased region" description="Low complexity" evidence="5">
    <location>
        <begin position="222"/>
        <end position="232"/>
    </location>
</feature>
<dbReference type="Proteomes" id="UP000650467">
    <property type="component" value="Unassembled WGS sequence"/>
</dbReference>
<comment type="similarity">
    <text evidence="1 4">Belongs to the universal ribosomal protein uL24 family.</text>
</comment>
<dbReference type="InterPro" id="IPR008991">
    <property type="entry name" value="Translation_prot_SH3-like_sf"/>
</dbReference>
<comment type="caution">
    <text evidence="7">The sequence shown here is derived from an EMBL/GenBank/DDBJ whole genome shotgun (WGS) entry which is preliminary data.</text>
</comment>
<keyword evidence="2 4" id="KW-0689">Ribosomal protein</keyword>
<dbReference type="InterPro" id="IPR041988">
    <property type="entry name" value="Ribosomal_uL24_KOW"/>
</dbReference>
<gene>
    <name evidence="7" type="ORF">HXX76_003614</name>
</gene>
<evidence type="ECO:0000256" key="4">
    <source>
        <dbReference type="RuleBase" id="RU003477"/>
    </source>
</evidence>
<evidence type="ECO:0000259" key="6">
    <source>
        <dbReference type="SMART" id="SM00739"/>
    </source>
</evidence>
<dbReference type="CDD" id="cd06089">
    <property type="entry name" value="KOW_RPL26"/>
    <property type="match status" value="1"/>
</dbReference>
<dbReference type="GO" id="GO:0005840">
    <property type="term" value="C:ribosome"/>
    <property type="evidence" value="ECO:0007669"/>
    <property type="project" value="UniProtKB-KW"/>
</dbReference>
<dbReference type="InterPro" id="IPR014722">
    <property type="entry name" value="Rib_uL2_dom2"/>
</dbReference>
<dbReference type="NCBIfam" id="TIGR01079">
    <property type="entry name" value="rplX_bact"/>
    <property type="match status" value="1"/>
</dbReference>
<feature type="region of interest" description="Disordered" evidence="5">
    <location>
        <begin position="211"/>
        <end position="232"/>
    </location>
</feature>
<dbReference type="GO" id="GO:1990904">
    <property type="term" value="C:ribonucleoprotein complex"/>
    <property type="evidence" value="ECO:0007669"/>
    <property type="project" value="UniProtKB-KW"/>
</dbReference>
<accession>A0A835W4Y4</accession>
<proteinExistence type="inferred from homology"/>
<feature type="region of interest" description="Disordered" evidence="5">
    <location>
        <begin position="100"/>
        <end position="142"/>
    </location>
</feature>
<dbReference type="Pfam" id="PF17136">
    <property type="entry name" value="ribosomal_L24"/>
    <property type="match status" value="1"/>
</dbReference>
<dbReference type="InterPro" id="IPR003256">
    <property type="entry name" value="Ribosomal_uL24"/>
</dbReference>
<dbReference type="EMBL" id="JAEHOC010000006">
    <property type="protein sequence ID" value="KAG2440757.1"/>
    <property type="molecule type" value="Genomic_DNA"/>
</dbReference>